<reference evidence="1 2" key="1">
    <citation type="submission" date="2014-03" db="EMBL/GenBank/DDBJ databases">
        <title>The Genome Sequence of Plasmodium fragile nilgiri.</title>
        <authorList>
            <consortium name="The Broad Institute Genomics Platform"/>
            <consortium name="The Broad Institute Genome Sequencing Center for Infectious Disease"/>
            <person name="Neafsey D."/>
            <person name="Duraisingh M."/>
            <person name="Young S.K."/>
            <person name="Zeng Q."/>
            <person name="Gargeya S."/>
            <person name="Abouelleil A."/>
            <person name="Alvarado L."/>
            <person name="Chapman S.B."/>
            <person name="Gainer-Dewar J."/>
            <person name="Goldberg J."/>
            <person name="Griggs A."/>
            <person name="Gujja S."/>
            <person name="Hansen M."/>
            <person name="Howarth C."/>
            <person name="Imamovic A."/>
            <person name="Larimer J."/>
            <person name="Pearson M."/>
            <person name="Poon T.W."/>
            <person name="Priest M."/>
            <person name="Roberts A."/>
            <person name="Saif S."/>
            <person name="Shea T."/>
            <person name="Sykes S."/>
            <person name="Wortman J."/>
            <person name="Nusbaum C."/>
            <person name="Birren B."/>
        </authorList>
    </citation>
    <scope>NUCLEOTIDE SEQUENCE [LARGE SCALE GENOMIC DNA]</scope>
    <source>
        <strain evidence="2">nilgiri</strain>
    </source>
</reference>
<dbReference type="EMBL" id="KQ001781">
    <property type="protein sequence ID" value="KJP84856.1"/>
    <property type="molecule type" value="Genomic_DNA"/>
</dbReference>
<name>A0A0D9QGK4_PLAFR</name>
<evidence type="ECO:0000313" key="1">
    <source>
        <dbReference type="EMBL" id="KJP84856.1"/>
    </source>
</evidence>
<sequence>MQIKAIFRSDRNYKNYKNSNDEAEGIIEKHDNAEDDFKRGNTLGDMDVENMIAWNTIIVHATMMKERAVIESKLQWT</sequence>
<evidence type="ECO:0000313" key="2">
    <source>
        <dbReference type="Proteomes" id="UP000054561"/>
    </source>
</evidence>
<gene>
    <name evidence="1" type="ORF">AK88_05511</name>
</gene>
<dbReference type="Proteomes" id="UP000054561">
    <property type="component" value="Unassembled WGS sequence"/>
</dbReference>
<dbReference type="RefSeq" id="XP_012338536.1">
    <property type="nucleotide sequence ID" value="XM_012483113.1"/>
</dbReference>
<proteinExistence type="predicted"/>
<dbReference type="GeneID" id="24270825"/>
<dbReference type="VEuPathDB" id="PlasmoDB:AK88_05511"/>
<protein>
    <submittedName>
        <fullName evidence="1">Uncharacterized protein</fullName>
    </submittedName>
</protein>
<accession>A0A0D9QGK4</accession>
<keyword evidence="2" id="KW-1185">Reference proteome</keyword>
<dbReference type="AlphaFoldDB" id="A0A0D9QGK4"/>
<organism evidence="1 2">
    <name type="scientific">Plasmodium fragile</name>
    <dbReference type="NCBI Taxonomy" id="5857"/>
    <lineage>
        <taxon>Eukaryota</taxon>
        <taxon>Sar</taxon>
        <taxon>Alveolata</taxon>
        <taxon>Apicomplexa</taxon>
        <taxon>Aconoidasida</taxon>
        <taxon>Haemosporida</taxon>
        <taxon>Plasmodiidae</taxon>
        <taxon>Plasmodium</taxon>
        <taxon>Plasmodium (Plasmodium)</taxon>
    </lineage>
</organism>